<evidence type="ECO:0000256" key="2">
    <source>
        <dbReference type="ARBA" id="ARBA00010617"/>
    </source>
</evidence>
<evidence type="ECO:0000256" key="6">
    <source>
        <dbReference type="PIRSR" id="PIRSR602403-1"/>
    </source>
</evidence>
<dbReference type="OMA" id="IDARREM"/>
<dbReference type="GO" id="GO:0016705">
    <property type="term" value="F:oxidoreductase activity, acting on paired donors, with incorporation or reduction of molecular oxygen"/>
    <property type="evidence" value="ECO:0007669"/>
    <property type="project" value="InterPro"/>
</dbReference>
<evidence type="ECO:0000256" key="1">
    <source>
        <dbReference type="ARBA" id="ARBA00001971"/>
    </source>
</evidence>
<proteinExistence type="inferred from homology"/>
<dbReference type="PANTHER" id="PTHR46206">
    <property type="entry name" value="CYTOCHROME P450"/>
    <property type="match status" value="1"/>
</dbReference>
<keyword evidence="4 7" id="KW-0560">Oxidoreductase</keyword>
<dbReference type="Proteomes" id="UP000218811">
    <property type="component" value="Unassembled WGS sequence"/>
</dbReference>
<dbReference type="InterPro" id="IPR001128">
    <property type="entry name" value="Cyt_P450"/>
</dbReference>
<reference evidence="8 9" key="1">
    <citation type="journal article" date="2012" name="Science">
        <title>The Paleozoic origin of enzymatic lignin decomposition reconstructed from 31 fungal genomes.</title>
        <authorList>
            <person name="Floudas D."/>
            <person name="Binder M."/>
            <person name="Riley R."/>
            <person name="Barry K."/>
            <person name="Blanchette R.A."/>
            <person name="Henrissat B."/>
            <person name="Martinez A.T."/>
            <person name="Otillar R."/>
            <person name="Spatafora J.W."/>
            <person name="Yadav J.S."/>
            <person name="Aerts A."/>
            <person name="Benoit I."/>
            <person name="Boyd A."/>
            <person name="Carlson A."/>
            <person name="Copeland A."/>
            <person name="Coutinho P.M."/>
            <person name="de Vries R.P."/>
            <person name="Ferreira P."/>
            <person name="Findley K."/>
            <person name="Foster B."/>
            <person name="Gaskell J."/>
            <person name="Glotzer D."/>
            <person name="Gorecki P."/>
            <person name="Heitman J."/>
            <person name="Hesse C."/>
            <person name="Hori C."/>
            <person name="Igarashi K."/>
            <person name="Jurgens J.A."/>
            <person name="Kallen N."/>
            <person name="Kersten P."/>
            <person name="Kohler A."/>
            <person name="Kuees U."/>
            <person name="Kumar T.K.A."/>
            <person name="Kuo A."/>
            <person name="LaButti K."/>
            <person name="Larrondo L.F."/>
            <person name="Lindquist E."/>
            <person name="Ling A."/>
            <person name="Lombard V."/>
            <person name="Lucas S."/>
            <person name="Lundell T."/>
            <person name="Martin R."/>
            <person name="McLaughlin D.J."/>
            <person name="Morgenstern I."/>
            <person name="Morin E."/>
            <person name="Murat C."/>
            <person name="Nagy L.G."/>
            <person name="Nolan M."/>
            <person name="Ohm R.A."/>
            <person name="Patyshakuliyeva A."/>
            <person name="Rokas A."/>
            <person name="Ruiz-Duenas F.J."/>
            <person name="Sabat G."/>
            <person name="Salamov A."/>
            <person name="Samejima M."/>
            <person name="Schmutz J."/>
            <person name="Slot J.C."/>
            <person name="St John F."/>
            <person name="Stenlid J."/>
            <person name="Sun H."/>
            <person name="Sun S."/>
            <person name="Syed K."/>
            <person name="Tsang A."/>
            <person name="Wiebenga A."/>
            <person name="Young D."/>
            <person name="Pisabarro A."/>
            <person name="Eastwood D.C."/>
            <person name="Martin F."/>
            <person name="Cullen D."/>
            <person name="Grigoriev I.V."/>
            <person name="Hibbett D.S."/>
        </authorList>
    </citation>
    <scope>NUCLEOTIDE SEQUENCE [LARGE SCALE GENOMIC DNA]</scope>
    <source>
        <strain evidence="8 9">MD-104</strain>
    </source>
</reference>
<gene>
    <name evidence="8" type="ORF">WOLCODRAFT_113491</name>
</gene>
<keyword evidence="9" id="KW-1185">Reference proteome</keyword>
<dbReference type="EMBL" id="KB467831">
    <property type="protein sequence ID" value="PCH34274.1"/>
    <property type="molecule type" value="Genomic_DNA"/>
</dbReference>
<dbReference type="CDD" id="cd11041">
    <property type="entry name" value="CYP503A1-like"/>
    <property type="match status" value="1"/>
</dbReference>
<evidence type="ECO:0000256" key="4">
    <source>
        <dbReference type="ARBA" id="ARBA00023002"/>
    </source>
</evidence>
<dbReference type="InterPro" id="IPR017972">
    <property type="entry name" value="Cyt_P450_CS"/>
</dbReference>
<feature type="binding site" description="axial binding residue" evidence="6">
    <location>
        <position position="464"/>
    </location>
    <ligand>
        <name>heme</name>
        <dbReference type="ChEBI" id="CHEBI:30413"/>
    </ligand>
    <ligandPart>
        <name>Fe</name>
        <dbReference type="ChEBI" id="CHEBI:18248"/>
    </ligandPart>
</feature>
<keyword evidence="5 6" id="KW-0408">Iron</keyword>
<dbReference type="InterPro" id="IPR002403">
    <property type="entry name" value="Cyt_P450_E_grp-IV"/>
</dbReference>
<dbReference type="SUPFAM" id="SSF48264">
    <property type="entry name" value="Cytochrome P450"/>
    <property type="match status" value="1"/>
</dbReference>
<comment type="cofactor">
    <cofactor evidence="1 6">
        <name>heme</name>
        <dbReference type="ChEBI" id="CHEBI:30413"/>
    </cofactor>
</comment>
<organism evidence="8 9">
    <name type="scientific">Wolfiporia cocos (strain MD-104)</name>
    <name type="common">Brown rot fungus</name>
    <dbReference type="NCBI Taxonomy" id="742152"/>
    <lineage>
        <taxon>Eukaryota</taxon>
        <taxon>Fungi</taxon>
        <taxon>Dikarya</taxon>
        <taxon>Basidiomycota</taxon>
        <taxon>Agaricomycotina</taxon>
        <taxon>Agaricomycetes</taxon>
        <taxon>Polyporales</taxon>
        <taxon>Phaeolaceae</taxon>
        <taxon>Wolfiporia</taxon>
    </lineage>
</organism>
<dbReference type="PROSITE" id="PS00086">
    <property type="entry name" value="CYTOCHROME_P450"/>
    <property type="match status" value="1"/>
</dbReference>
<dbReference type="GO" id="GO:0004497">
    <property type="term" value="F:monooxygenase activity"/>
    <property type="evidence" value="ECO:0007669"/>
    <property type="project" value="UniProtKB-KW"/>
</dbReference>
<keyword evidence="6 7" id="KW-0349">Heme</keyword>
<accession>A0A2H3JC69</accession>
<dbReference type="GO" id="GO:0020037">
    <property type="term" value="F:heme binding"/>
    <property type="evidence" value="ECO:0007669"/>
    <property type="project" value="InterPro"/>
</dbReference>
<dbReference type="GO" id="GO:0005506">
    <property type="term" value="F:iron ion binding"/>
    <property type="evidence" value="ECO:0007669"/>
    <property type="project" value="InterPro"/>
</dbReference>
<keyword evidence="3 6" id="KW-0479">Metal-binding</keyword>
<evidence type="ECO:0000256" key="7">
    <source>
        <dbReference type="RuleBase" id="RU000461"/>
    </source>
</evidence>
<protein>
    <submittedName>
        <fullName evidence="8">Cytochrome P450</fullName>
    </submittedName>
</protein>
<dbReference type="AlphaFoldDB" id="A0A2H3JC69"/>
<evidence type="ECO:0000313" key="9">
    <source>
        <dbReference type="Proteomes" id="UP000218811"/>
    </source>
</evidence>
<dbReference type="STRING" id="742152.A0A2H3JC69"/>
<evidence type="ECO:0000313" key="8">
    <source>
        <dbReference type="EMBL" id="PCH34274.1"/>
    </source>
</evidence>
<evidence type="ECO:0000256" key="5">
    <source>
        <dbReference type="ARBA" id="ARBA00023004"/>
    </source>
</evidence>
<sequence length="520" mass="58307">MASGGGAFLCSTLLSDVHLLQHDMDQSAQLACILLAVLCATLYLRIRFDTLRTIPTIGPSAPVLSYIAAYKFLRNAQEVLQEGYNKHKVFKVAMLDRWIVVVSGAKMNEELRRLPDEAMSFIDAADEITQSKYTIAPDVQKHPIHVKVIKEHLTRNLAPLLPDIAEEVDYSFQELIPAKQDEWLAVPAYKTMSEVIARASNRVFVGISLCRNPQYLEIASSFAAEVLRGCTVMGLMPNFLKPIIGPHLPWSRRAIKRMAPHVIPIIEQRQRQLEAHGEDWTGKPNDLLMWLVEEANHAGLANNMNLLVQSILTANFVAVHTSSITFTHALYHLAANSQYTEILRDEVESIIQQDGWTKIALGKMWKLDSFLKESQRVNGTSHISVMRIALKDVVLSDGTMIPAGTFVAAAATSTHLDEENYENAEIFNPFRFSDKRLEDGEKNKHQYVSTSSEYIGFGHGKHACPGRFFAANELKVMLAHIVLNYDVMFENEGKKPDNIFVATTVLPAPDAKVLFRKRSL</sequence>
<dbReference type="Gene3D" id="1.10.630.10">
    <property type="entry name" value="Cytochrome P450"/>
    <property type="match status" value="1"/>
</dbReference>
<dbReference type="PRINTS" id="PR00465">
    <property type="entry name" value="EP450IV"/>
</dbReference>
<dbReference type="InterPro" id="IPR036396">
    <property type="entry name" value="Cyt_P450_sf"/>
</dbReference>
<comment type="similarity">
    <text evidence="2 7">Belongs to the cytochrome P450 family.</text>
</comment>
<keyword evidence="7" id="KW-0503">Monooxygenase</keyword>
<dbReference type="Pfam" id="PF00067">
    <property type="entry name" value="p450"/>
    <property type="match status" value="1"/>
</dbReference>
<name>A0A2H3JC69_WOLCO</name>
<dbReference type="OrthoDB" id="1844152at2759"/>
<evidence type="ECO:0000256" key="3">
    <source>
        <dbReference type="ARBA" id="ARBA00022723"/>
    </source>
</evidence>